<organism evidence="3 4">
    <name type="scientific">Nocardiopsis codii</name>
    <dbReference type="NCBI Taxonomy" id="3065942"/>
    <lineage>
        <taxon>Bacteria</taxon>
        <taxon>Bacillati</taxon>
        <taxon>Actinomycetota</taxon>
        <taxon>Actinomycetes</taxon>
        <taxon>Streptosporangiales</taxon>
        <taxon>Nocardiopsidaceae</taxon>
        <taxon>Nocardiopsis</taxon>
    </lineage>
</organism>
<feature type="compositionally biased region" description="Basic and acidic residues" evidence="1">
    <location>
        <begin position="341"/>
        <end position="353"/>
    </location>
</feature>
<dbReference type="SUPFAM" id="SSF56219">
    <property type="entry name" value="DNase I-like"/>
    <property type="match status" value="1"/>
</dbReference>
<evidence type="ECO:0000256" key="1">
    <source>
        <dbReference type="SAM" id="MobiDB-lite"/>
    </source>
</evidence>
<feature type="compositionally biased region" description="Basic and acidic residues" evidence="1">
    <location>
        <begin position="7"/>
        <end position="27"/>
    </location>
</feature>
<name>A0ABU7K8E3_9ACTN</name>
<feature type="region of interest" description="Disordered" evidence="1">
    <location>
        <begin position="1"/>
        <end position="40"/>
    </location>
</feature>
<evidence type="ECO:0000313" key="4">
    <source>
        <dbReference type="Proteomes" id="UP001356095"/>
    </source>
</evidence>
<keyword evidence="3" id="KW-0255">Endonuclease</keyword>
<dbReference type="GO" id="GO:0004519">
    <property type="term" value="F:endonuclease activity"/>
    <property type="evidence" value="ECO:0007669"/>
    <property type="project" value="UniProtKB-KW"/>
</dbReference>
<sequence>MRPPAAHRPEPTPPERPRASAARDRSRQTSAARSPRHLRAASTATLVLAASALVAAPASAAESPSVPAPPGRHEVRFATFNTALERPAQGALAAELATPDSEQARNVAEIIQHVRPDVLLVNEFDHDEEGEGARLFQDNYLSVGQNDAEAIDYPYVYTAPVNTGVPSGADLDGDGAAVTEPGSPGYAEDAFGYGAFPGQYGMVVYSMYPIVTDRVRTFRTFRWADMPGALLPTDPGTGEPYYSEEALEVLRLSSKSHWDIPVDTGSGRPVHLLASHPTPPAFDGPERRNVLRNHDEIRFWADYVTPRAGSYIYDDEGGRGGLPVGAPFVIAGDLNADPDDGDGHPDAVTRLLDHPGITDPRPASQGGRGAAQRQGGANDVHVGEPDLDSADFADEPGPGNLRVDYVLPSRIVPVRASGVFWPTVDDRLFRLTGDYPFPSSDHRLVWVDLVRP</sequence>
<feature type="compositionally biased region" description="Acidic residues" evidence="1">
    <location>
        <begin position="385"/>
        <end position="394"/>
    </location>
</feature>
<dbReference type="EMBL" id="JAUZMY010000013">
    <property type="protein sequence ID" value="MEE2038511.1"/>
    <property type="molecule type" value="Genomic_DNA"/>
</dbReference>
<feature type="region of interest" description="Disordered" evidence="1">
    <location>
        <begin position="336"/>
        <end position="395"/>
    </location>
</feature>
<feature type="domain" description="Endonuclease/exonuclease/phosphatase" evidence="2">
    <location>
        <begin position="79"/>
        <end position="442"/>
    </location>
</feature>
<dbReference type="Pfam" id="PF03372">
    <property type="entry name" value="Exo_endo_phos"/>
    <property type="match status" value="1"/>
</dbReference>
<evidence type="ECO:0000259" key="2">
    <source>
        <dbReference type="Pfam" id="PF03372"/>
    </source>
</evidence>
<comment type="caution">
    <text evidence="3">The sequence shown here is derived from an EMBL/GenBank/DDBJ whole genome shotgun (WGS) entry which is preliminary data.</text>
</comment>
<keyword evidence="3" id="KW-0540">Nuclease</keyword>
<reference evidence="3 4" key="1">
    <citation type="submission" date="2023-08" db="EMBL/GenBank/DDBJ databases">
        <authorList>
            <person name="Girao M."/>
            <person name="Carvalho M.F."/>
        </authorList>
    </citation>
    <scope>NUCLEOTIDE SEQUENCE [LARGE SCALE GENOMIC DNA]</scope>
    <source>
        <strain evidence="3 4">CT-R113</strain>
    </source>
</reference>
<keyword evidence="4" id="KW-1185">Reference proteome</keyword>
<proteinExistence type="predicted"/>
<dbReference type="InterPro" id="IPR036691">
    <property type="entry name" value="Endo/exonu/phosph_ase_sf"/>
</dbReference>
<dbReference type="RefSeq" id="WP_330092293.1">
    <property type="nucleotide sequence ID" value="NZ_JAUZMY010000013.1"/>
</dbReference>
<dbReference type="Gene3D" id="3.60.10.10">
    <property type="entry name" value="Endonuclease/exonuclease/phosphatase"/>
    <property type="match status" value="1"/>
</dbReference>
<dbReference type="InterPro" id="IPR005135">
    <property type="entry name" value="Endo/exonuclease/phosphatase"/>
</dbReference>
<dbReference type="Proteomes" id="UP001356095">
    <property type="component" value="Unassembled WGS sequence"/>
</dbReference>
<evidence type="ECO:0000313" key="3">
    <source>
        <dbReference type="EMBL" id="MEE2038511.1"/>
    </source>
</evidence>
<gene>
    <name evidence="3" type="ORF">Q8791_14905</name>
</gene>
<keyword evidence="3" id="KW-0378">Hydrolase</keyword>
<accession>A0ABU7K8E3</accession>
<protein>
    <submittedName>
        <fullName evidence="3">Endonuclease/exonuclease/phosphatase family protein</fullName>
    </submittedName>
</protein>